<keyword evidence="1" id="KW-0472">Membrane</keyword>
<evidence type="ECO:0000256" key="1">
    <source>
        <dbReference type="SAM" id="Phobius"/>
    </source>
</evidence>
<feature type="transmembrane region" description="Helical" evidence="1">
    <location>
        <begin position="6"/>
        <end position="26"/>
    </location>
</feature>
<evidence type="ECO:0000313" key="3">
    <source>
        <dbReference type="Proteomes" id="UP000663881"/>
    </source>
</evidence>
<sequence length="168" mass="19379">MSNSSIILSYQFIGEKTTIYCGFFYLITVDTDQLLTSLLIRILSVGFLIDPTTILWFCCKTRMFFAQFSILVALGFVIGILPIIKMITFALLGFISIRSIASRNIHIERLGRDRQLTAMTLIYVVFIMFFYYVRNQVIDVLIDVHFKRFQQAANNLNNHQVTPGIEMN</sequence>
<dbReference type="EMBL" id="CAJOAY010005048">
    <property type="protein sequence ID" value="CAF4093214.1"/>
    <property type="molecule type" value="Genomic_DNA"/>
</dbReference>
<feature type="transmembrane region" description="Helical" evidence="1">
    <location>
        <begin position="116"/>
        <end position="133"/>
    </location>
</feature>
<organism evidence="2 3">
    <name type="scientific">Adineta steineri</name>
    <dbReference type="NCBI Taxonomy" id="433720"/>
    <lineage>
        <taxon>Eukaryota</taxon>
        <taxon>Metazoa</taxon>
        <taxon>Spiralia</taxon>
        <taxon>Gnathifera</taxon>
        <taxon>Rotifera</taxon>
        <taxon>Eurotatoria</taxon>
        <taxon>Bdelloidea</taxon>
        <taxon>Adinetida</taxon>
        <taxon>Adinetidae</taxon>
        <taxon>Adineta</taxon>
    </lineage>
</organism>
<evidence type="ECO:0000313" key="2">
    <source>
        <dbReference type="EMBL" id="CAF4093214.1"/>
    </source>
</evidence>
<feature type="transmembrane region" description="Helical" evidence="1">
    <location>
        <begin position="69"/>
        <end position="95"/>
    </location>
</feature>
<protein>
    <submittedName>
        <fullName evidence="2">Uncharacterized protein</fullName>
    </submittedName>
</protein>
<comment type="caution">
    <text evidence="2">The sequence shown here is derived from an EMBL/GenBank/DDBJ whole genome shotgun (WGS) entry which is preliminary data.</text>
</comment>
<gene>
    <name evidence="2" type="ORF">OKA104_LOCUS35262</name>
</gene>
<reference evidence="2" key="1">
    <citation type="submission" date="2021-02" db="EMBL/GenBank/DDBJ databases">
        <authorList>
            <person name="Nowell W R."/>
        </authorList>
    </citation>
    <scope>NUCLEOTIDE SEQUENCE</scope>
</reference>
<name>A0A819TUZ2_9BILA</name>
<proteinExistence type="predicted"/>
<feature type="transmembrane region" description="Helical" evidence="1">
    <location>
        <begin position="38"/>
        <end position="57"/>
    </location>
</feature>
<dbReference type="AlphaFoldDB" id="A0A819TUZ2"/>
<accession>A0A819TUZ2</accession>
<dbReference type="Proteomes" id="UP000663881">
    <property type="component" value="Unassembled WGS sequence"/>
</dbReference>
<keyword evidence="1" id="KW-1133">Transmembrane helix</keyword>
<keyword evidence="1" id="KW-0812">Transmembrane</keyword>